<keyword evidence="2" id="KW-1185">Reference proteome</keyword>
<gene>
    <name evidence="1" type="ORF">DONNERLITTCHEN_00650</name>
</gene>
<reference evidence="1" key="1">
    <citation type="submission" date="2022-05" db="EMBL/GenBank/DDBJ databases">
        <authorList>
            <person name="Friedrich I."/>
            <person name="Poehlein A."/>
            <person name="Schneider D."/>
            <person name="Hertel R."/>
            <person name="Daniel R."/>
        </authorList>
    </citation>
    <scope>NUCLEOTIDE SEQUENCE</scope>
</reference>
<organism evidence="1 2">
    <name type="scientific">Janthinobacterium phage vB_JliS-Donnerlittchen</name>
    <dbReference type="NCBI Taxonomy" id="2948610"/>
    <lineage>
        <taxon>Viruses</taxon>
        <taxon>Duplodnaviria</taxon>
        <taxon>Heunggongvirae</taxon>
        <taxon>Uroviricota</taxon>
        <taxon>Caudoviricetes</taxon>
        <taxon>Mesyanzhinovviridae</taxon>
        <taxon>Bradleyvirinae</taxon>
        <taxon>Donnerlittchenvirus</taxon>
        <taxon>Donnerlittchenvirus donnerlittchenvirus</taxon>
    </lineage>
</organism>
<name>A0A9E7MQV1_9CAUD</name>
<dbReference type="PROSITE" id="PS51257">
    <property type="entry name" value="PROKAR_LIPOPROTEIN"/>
    <property type="match status" value="1"/>
</dbReference>
<sequence>MRAILLLLAAATLAGCAAPQVERRASPMSGSTVSSVRGHGAACSAVTCVGLGGQVDSSRPGEALLTVHVFNEYRVVTGASVRVGGEVVRLVPAQASTSFSGRGAPMRESSRAFLATRDLAERLASSDDSALRVETPGGYLEEALADSGGPSKAVMALRALLGGGRP</sequence>
<accession>A0A9E7MQV1</accession>
<proteinExistence type="predicted"/>
<evidence type="ECO:0000313" key="2">
    <source>
        <dbReference type="Proteomes" id="UP001057102"/>
    </source>
</evidence>
<dbReference type="Proteomes" id="UP001057102">
    <property type="component" value="Segment"/>
</dbReference>
<protein>
    <recommendedName>
        <fullName evidence="3">Lipoprotein</fullName>
    </recommendedName>
</protein>
<dbReference type="EMBL" id="ON529854">
    <property type="protein sequence ID" value="USN14465.1"/>
    <property type="molecule type" value="Genomic_DNA"/>
</dbReference>
<evidence type="ECO:0008006" key="3">
    <source>
        <dbReference type="Google" id="ProtNLM"/>
    </source>
</evidence>
<evidence type="ECO:0000313" key="1">
    <source>
        <dbReference type="EMBL" id="USN14465.1"/>
    </source>
</evidence>